<evidence type="ECO:0000256" key="3">
    <source>
        <dbReference type="ARBA" id="ARBA00022692"/>
    </source>
</evidence>
<protein>
    <submittedName>
        <fullName evidence="7">Energy-coupling factor transporter transmembrane protein EcfT</fullName>
    </submittedName>
</protein>
<dbReference type="InterPro" id="IPR003339">
    <property type="entry name" value="ABC/ECF_trnsptr_transmembrane"/>
</dbReference>
<feature type="transmembrane region" description="Helical" evidence="6">
    <location>
        <begin position="63"/>
        <end position="82"/>
    </location>
</feature>
<gene>
    <name evidence="7" type="ORF">H5V44_14355</name>
</gene>
<feature type="transmembrane region" description="Helical" evidence="6">
    <location>
        <begin position="20"/>
        <end position="51"/>
    </location>
</feature>
<evidence type="ECO:0000256" key="5">
    <source>
        <dbReference type="ARBA" id="ARBA00023136"/>
    </source>
</evidence>
<dbReference type="Pfam" id="PF02361">
    <property type="entry name" value="CbiQ"/>
    <property type="match status" value="1"/>
</dbReference>
<dbReference type="GO" id="GO:0005886">
    <property type="term" value="C:plasma membrane"/>
    <property type="evidence" value="ECO:0007669"/>
    <property type="project" value="UniProtKB-ARBA"/>
</dbReference>
<evidence type="ECO:0000313" key="7">
    <source>
        <dbReference type="EMBL" id="MBB6647451.1"/>
    </source>
</evidence>
<dbReference type="InterPro" id="IPR051611">
    <property type="entry name" value="ECF_transporter_component"/>
</dbReference>
<feature type="transmembrane region" description="Helical" evidence="6">
    <location>
        <begin position="221"/>
        <end position="239"/>
    </location>
</feature>
<dbReference type="CDD" id="cd16914">
    <property type="entry name" value="EcfT"/>
    <property type="match status" value="1"/>
</dbReference>
<dbReference type="AlphaFoldDB" id="A0A7J9SPM2"/>
<dbReference type="RefSeq" id="WP_185193824.1">
    <property type="nucleotide sequence ID" value="NZ_JACKXD010000005.1"/>
</dbReference>
<dbReference type="EMBL" id="JACKXD010000005">
    <property type="protein sequence ID" value="MBB6647451.1"/>
    <property type="molecule type" value="Genomic_DNA"/>
</dbReference>
<keyword evidence="8" id="KW-1185">Reference proteome</keyword>
<comment type="subcellular location">
    <subcellularLocation>
        <location evidence="1">Membrane</location>
        <topology evidence="1">Multi-pass membrane protein</topology>
    </subcellularLocation>
</comment>
<evidence type="ECO:0000256" key="6">
    <source>
        <dbReference type="SAM" id="Phobius"/>
    </source>
</evidence>
<evidence type="ECO:0000256" key="2">
    <source>
        <dbReference type="ARBA" id="ARBA00022475"/>
    </source>
</evidence>
<evidence type="ECO:0000313" key="8">
    <source>
        <dbReference type="Proteomes" id="UP000546257"/>
    </source>
</evidence>
<name>A0A7J9SPM2_9EURY</name>
<keyword evidence="4 6" id="KW-1133">Transmembrane helix</keyword>
<organism evidence="7 8">
    <name type="scientific">Halobellus ruber</name>
    <dbReference type="NCBI Taxonomy" id="2761102"/>
    <lineage>
        <taxon>Archaea</taxon>
        <taxon>Methanobacteriati</taxon>
        <taxon>Methanobacteriota</taxon>
        <taxon>Stenosarchaea group</taxon>
        <taxon>Halobacteria</taxon>
        <taxon>Halobacteriales</taxon>
        <taxon>Haloferacaceae</taxon>
        <taxon>Halobellus</taxon>
    </lineage>
</organism>
<dbReference type="PANTHER" id="PTHR34857:SF2">
    <property type="entry name" value="SLL0384 PROTEIN"/>
    <property type="match status" value="1"/>
</dbReference>
<accession>A0A7J9SPM2</accession>
<keyword evidence="3 6" id="KW-0812">Transmembrane</keyword>
<feature type="transmembrane region" description="Helical" evidence="6">
    <location>
        <begin position="94"/>
        <end position="115"/>
    </location>
</feature>
<evidence type="ECO:0000256" key="4">
    <source>
        <dbReference type="ARBA" id="ARBA00022989"/>
    </source>
</evidence>
<proteinExistence type="predicted"/>
<keyword evidence="5 6" id="KW-0472">Membrane</keyword>
<keyword evidence="2" id="KW-1003">Cell membrane</keyword>
<dbReference type="PANTHER" id="PTHR34857">
    <property type="entry name" value="SLL0384 PROTEIN"/>
    <property type="match status" value="1"/>
</dbReference>
<sequence length="240" mass="25340">MLSYTPGDSVAHRLDPRTKLLAQAAFAAAAFVHTTPRGLAAFTVVGGAFLVAGRLSPVDAIRGYLPALPFLAAGPLVSVVELRPWTVGIDPGAAVGPLLASYRVLLILLVSAVYLHTTPVRESRAAIQRLVPGRPGRLLGVGVALVFRFLPLLRSDLRRVREASAVRLGGERRLRERMEVVASAGIRRALGRADRLALALRARCFAWNPTLPELRFGRGDAVGLAVGVGLVAVAVAGVVA</sequence>
<dbReference type="Proteomes" id="UP000546257">
    <property type="component" value="Unassembled WGS sequence"/>
</dbReference>
<comment type="caution">
    <text evidence="7">The sequence shown here is derived from an EMBL/GenBank/DDBJ whole genome shotgun (WGS) entry which is preliminary data.</text>
</comment>
<evidence type="ECO:0000256" key="1">
    <source>
        <dbReference type="ARBA" id="ARBA00004141"/>
    </source>
</evidence>
<reference evidence="7 8" key="1">
    <citation type="submission" date="2020-08" db="EMBL/GenBank/DDBJ databases">
        <authorList>
            <person name="Seo M.-J."/>
        </authorList>
    </citation>
    <scope>NUCLEOTIDE SEQUENCE [LARGE SCALE GENOMIC DNA]</scope>
    <source>
        <strain evidence="7 8">MBLA0160</strain>
    </source>
</reference>